<dbReference type="GO" id="GO:0010494">
    <property type="term" value="C:cytoplasmic stress granule"/>
    <property type="evidence" value="ECO:0007669"/>
    <property type="project" value="UniProtKB-SubCell"/>
</dbReference>
<reference evidence="7 8" key="1">
    <citation type="submission" date="2019-01" db="EMBL/GenBank/DDBJ databases">
        <authorList>
            <person name="Sayadi A."/>
        </authorList>
    </citation>
    <scope>NUCLEOTIDE SEQUENCE [LARGE SCALE GENOMIC DNA]</scope>
</reference>
<evidence type="ECO:0000256" key="1">
    <source>
        <dbReference type="ARBA" id="ARBA00004123"/>
    </source>
</evidence>
<accession>A0A653CHJ1</accession>
<feature type="region of interest" description="Disordered" evidence="6">
    <location>
        <begin position="73"/>
        <end position="108"/>
    </location>
</feature>
<evidence type="ECO:0000256" key="6">
    <source>
        <dbReference type="SAM" id="MobiDB-lite"/>
    </source>
</evidence>
<protein>
    <submittedName>
        <fullName evidence="7">Uncharacterized protein</fullName>
    </submittedName>
</protein>
<dbReference type="GO" id="GO:0005634">
    <property type="term" value="C:nucleus"/>
    <property type="evidence" value="ECO:0007669"/>
    <property type="project" value="UniProtKB-SubCell"/>
</dbReference>
<sequence length="145" mass="16824">MSLSFVKKLSFFEVDKNKNHNFGTFCNNLELFEPNQISYLTVMYNIKGPSKIVAKTTTRRGISQKIDNYHKKKNIEADDYNSEANTGPKPTFQKKSSPTHNRHKNISRQHEEVINYIYESWNSVCAELENEDTDANGNKCQHITF</sequence>
<keyword evidence="8" id="KW-1185">Reference proteome</keyword>
<evidence type="ECO:0000256" key="3">
    <source>
        <dbReference type="ARBA" id="ARBA00010821"/>
    </source>
</evidence>
<proteinExistence type="inferred from homology"/>
<gene>
    <name evidence="7" type="ORF">CALMAC_LOCUS9073</name>
</gene>
<evidence type="ECO:0000313" key="7">
    <source>
        <dbReference type="EMBL" id="VEN47243.1"/>
    </source>
</evidence>
<dbReference type="AlphaFoldDB" id="A0A653CHJ1"/>
<keyword evidence="4" id="KW-0963">Cytoplasm</keyword>
<evidence type="ECO:0000256" key="2">
    <source>
        <dbReference type="ARBA" id="ARBA00004210"/>
    </source>
</evidence>
<keyword evidence="5" id="KW-0539">Nucleus</keyword>
<evidence type="ECO:0000256" key="5">
    <source>
        <dbReference type="ARBA" id="ARBA00023242"/>
    </source>
</evidence>
<dbReference type="Proteomes" id="UP000410492">
    <property type="component" value="Unassembled WGS sequence"/>
</dbReference>
<evidence type="ECO:0000313" key="8">
    <source>
        <dbReference type="Proteomes" id="UP000410492"/>
    </source>
</evidence>
<dbReference type="EMBL" id="CAACVG010007827">
    <property type="protein sequence ID" value="VEN47243.1"/>
    <property type="molecule type" value="Genomic_DNA"/>
</dbReference>
<comment type="similarity">
    <text evidence="3">Belongs to the MCRIP family.</text>
</comment>
<dbReference type="Pfam" id="PF14799">
    <property type="entry name" value="FAM195"/>
    <property type="match status" value="1"/>
</dbReference>
<dbReference type="OrthoDB" id="9983138at2759"/>
<name>A0A653CHJ1_CALMS</name>
<comment type="subcellular location">
    <subcellularLocation>
        <location evidence="2">Cytoplasm</location>
        <location evidence="2">Stress granule</location>
    </subcellularLocation>
    <subcellularLocation>
        <location evidence="1">Nucleus</location>
    </subcellularLocation>
</comment>
<organism evidence="7 8">
    <name type="scientific">Callosobruchus maculatus</name>
    <name type="common">Southern cowpea weevil</name>
    <name type="synonym">Pulse bruchid</name>
    <dbReference type="NCBI Taxonomy" id="64391"/>
    <lineage>
        <taxon>Eukaryota</taxon>
        <taxon>Metazoa</taxon>
        <taxon>Ecdysozoa</taxon>
        <taxon>Arthropoda</taxon>
        <taxon>Hexapoda</taxon>
        <taxon>Insecta</taxon>
        <taxon>Pterygota</taxon>
        <taxon>Neoptera</taxon>
        <taxon>Endopterygota</taxon>
        <taxon>Coleoptera</taxon>
        <taxon>Polyphaga</taxon>
        <taxon>Cucujiformia</taxon>
        <taxon>Chrysomeloidea</taxon>
        <taxon>Chrysomelidae</taxon>
        <taxon>Bruchinae</taxon>
        <taxon>Bruchini</taxon>
        <taxon>Callosobruchus</taxon>
    </lineage>
</organism>
<dbReference type="InterPro" id="IPR029428">
    <property type="entry name" value="MCRIP"/>
</dbReference>
<evidence type="ECO:0000256" key="4">
    <source>
        <dbReference type="ARBA" id="ARBA00022490"/>
    </source>
</evidence>